<evidence type="ECO:0000259" key="3">
    <source>
        <dbReference type="Pfam" id="PF01609"/>
    </source>
</evidence>
<dbReference type="Pfam" id="PF01609">
    <property type="entry name" value="DDE_Tnp_1"/>
    <property type="match status" value="1"/>
</dbReference>
<evidence type="ECO:0000256" key="2">
    <source>
        <dbReference type="SAM" id="MobiDB-lite"/>
    </source>
</evidence>
<dbReference type="EMBL" id="CP053923">
    <property type="protein sequence ID" value="QNT69531.1"/>
    <property type="molecule type" value="Genomic_DNA"/>
</dbReference>
<dbReference type="GO" id="GO:0006313">
    <property type="term" value="P:DNA transposition"/>
    <property type="evidence" value="ECO:0007669"/>
    <property type="project" value="InterPro"/>
</dbReference>
<evidence type="ECO:0000313" key="5">
    <source>
        <dbReference type="EMBL" id="QNT69531.1"/>
    </source>
</evidence>
<dbReference type="GO" id="GO:0004803">
    <property type="term" value="F:transposase activity"/>
    <property type="evidence" value="ECO:0007669"/>
    <property type="project" value="InterPro"/>
</dbReference>
<accession>A0A7H1N1E5</accession>
<keyword evidence="6" id="KW-1185">Reference proteome</keyword>
<proteinExistence type="predicted"/>
<organism evidence="5 6">
    <name type="scientific">Defluviicoccus vanus</name>
    <dbReference type="NCBI Taxonomy" id="111831"/>
    <lineage>
        <taxon>Bacteria</taxon>
        <taxon>Pseudomonadati</taxon>
        <taxon>Pseudomonadota</taxon>
        <taxon>Alphaproteobacteria</taxon>
        <taxon>Rhodospirillales</taxon>
        <taxon>Rhodospirillaceae</taxon>
        <taxon>Defluviicoccus</taxon>
    </lineage>
</organism>
<feature type="domain" description="Transposase IS4-like" evidence="3">
    <location>
        <begin position="278"/>
        <end position="445"/>
    </location>
</feature>
<gene>
    <name evidence="5" type="ORF">HQ394_09535</name>
</gene>
<dbReference type="Proteomes" id="UP000516369">
    <property type="component" value="Chromosome"/>
</dbReference>
<dbReference type="Pfam" id="PF05598">
    <property type="entry name" value="DUF772"/>
    <property type="match status" value="1"/>
</dbReference>
<name>A0A7H1N1E5_9PROT</name>
<dbReference type="GO" id="GO:0003677">
    <property type="term" value="F:DNA binding"/>
    <property type="evidence" value="ECO:0007669"/>
    <property type="project" value="InterPro"/>
</dbReference>
<dbReference type="AlphaFoldDB" id="A0A7H1N1E5"/>
<feature type="domain" description="Transposase InsH N-terminal" evidence="4">
    <location>
        <begin position="18"/>
        <end position="109"/>
    </location>
</feature>
<evidence type="ECO:0000256" key="1">
    <source>
        <dbReference type="SAM" id="Coils"/>
    </source>
</evidence>
<protein>
    <submittedName>
        <fullName evidence="5">Transposase</fullName>
    </submittedName>
</protein>
<reference evidence="5 6" key="1">
    <citation type="submission" date="2020-05" db="EMBL/GenBank/DDBJ databases">
        <title>Complete closed genome sequence of Defluviicoccus vanus.</title>
        <authorList>
            <person name="Bessarab I."/>
            <person name="Arumugam K."/>
            <person name="Maszenan A.M."/>
            <person name="Seviour R.J."/>
            <person name="Williams R.B."/>
        </authorList>
    </citation>
    <scope>NUCLEOTIDE SEQUENCE [LARGE SCALE GENOMIC DNA]</scope>
    <source>
        <strain evidence="5 6">Ben 114</strain>
    </source>
</reference>
<sequence>MSNFRPIDRDSGFLMPPSVDEWLPQRHLARFVVEVIAGLDLRPMTGSYRGSGEASYHPSLLLGILIYGYATGVFSSRKLERATYDSVAFRFIAANDHPDHDTIAAFRRRFLPQIEKLFVQVLVLAREMGVLKLGTVGLDGTKVHANASRHSALSYDHDHAGKLEAQLQAEVADLMAKAEAADQVDIADGMSIPDELARREERLSRLAEARAKIEARAKERFEREQADHQAKLAARDAKAAATGKKPTGREPKPPVATPLPTDQINLTDEESRIMAVAGGGFEQCYNAQAAVAAGSLLVVVADVVQAPNDKQQLTPMLDKIGTLPDVLGRPDMLLADNGYFSEANVQACVAGGIEPLIALGREAHHLSLQERFAAAPPAPEDPTPVQAMAYRLRTPQGRALYALRKQTPEPVFGIIKSVLGFRQFLLRGLNAARGEWRLVTMAWNLKRMFALSRAV</sequence>
<evidence type="ECO:0000313" key="6">
    <source>
        <dbReference type="Proteomes" id="UP000516369"/>
    </source>
</evidence>
<keyword evidence="1" id="KW-0175">Coiled coil</keyword>
<dbReference type="PANTHER" id="PTHR33408">
    <property type="entry name" value="TRANSPOSASE"/>
    <property type="match status" value="1"/>
</dbReference>
<evidence type="ECO:0000259" key="4">
    <source>
        <dbReference type="Pfam" id="PF05598"/>
    </source>
</evidence>
<dbReference type="RefSeq" id="WP_190263030.1">
    <property type="nucleotide sequence ID" value="NZ_CP053923.1"/>
</dbReference>
<feature type="coiled-coil region" evidence="1">
    <location>
        <begin position="164"/>
        <end position="216"/>
    </location>
</feature>
<feature type="region of interest" description="Disordered" evidence="2">
    <location>
        <begin position="235"/>
        <end position="262"/>
    </location>
</feature>
<dbReference type="KEGG" id="dvn:HQ394_09535"/>
<dbReference type="InterPro" id="IPR002559">
    <property type="entry name" value="Transposase_11"/>
</dbReference>
<dbReference type="InterPro" id="IPR008490">
    <property type="entry name" value="Transposase_InsH_N"/>
</dbReference>